<dbReference type="Proteomes" id="UP000051660">
    <property type="component" value="Unassembled WGS sequence"/>
</dbReference>
<gene>
    <name evidence="1" type="ORF">CQ14_16775</name>
</gene>
<dbReference type="EMBL" id="LLYB01000094">
    <property type="protein sequence ID" value="KRR19480.1"/>
    <property type="molecule type" value="Genomic_DNA"/>
</dbReference>
<reference evidence="1 2" key="1">
    <citation type="submission" date="2014-03" db="EMBL/GenBank/DDBJ databases">
        <title>Bradyrhizobium valentinum sp. nov., isolated from effective nodules of Lupinus mariae-josephae, a lupine endemic of basic-lime soils in Eastern Spain.</title>
        <authorList>
            <person name="Duran D."/>
            <person name="Rey L."/>
            <person name="Navarro A."/>
            <person name="Busquets A."/>
            <person name="Imperial J."/>
            <person name="Ruiz-Argueso T."/>
        </authorList>
    </citation>
    <scope>NUCLEOTIDE SEQUENCE [LARGE SCALE GENOMIC DNA]</scope>
    <source>
        <strain evidence="1 2">CCBAU 23086</strain>
    </source>
</reference>
<sequence length="125" mass="13295">MRLDAMDSKSRPQLPPPFLGEGAGMAHGFAAAIRSTGTKRDAQFECLAVASDVLDAQGIILVGTSFDASVPSEQVNPSSTDAGLKGRVFVHGTGADSAFFRIKDLVVRSGVANQYWRDIRNNPSE</sequence>
<comment type="caution">
    <text evidence="1">The sequence shown here is derived from an EMBL/GenBank/DDBJ whole genome shotgun (WGS) entry which is preliminary data.</text>
</comment>
<dbReference type="RefSeq" id="WP_057860898.1">
    <property type="nucleotide sequence ID" value="NZ_LLYB01000094.1"/>
</dbReference>
<evidence type="ECO:0000313" key="1">
    <source>
        <dbReference type="EMBL" id="KRR19480.1"/>
    </source>
</evidence>
<protein>
    <submittedName>
        <fullName evidence="1">Uncharacterized protein</fullName>
    </submittedName>
</protein>
<dbReference type="AlphaFoldDB" id="A0A0R3MGU9"/>
<organism evidence="1 2">
    <name type="scientific">Bradyrhizobium lablabi</name>
    <dbReference type="NCBI Taxonomy" id="722472"/>
    <lineage>
        <taxon>Bacteria</taxon>
        <taxon>Pseudomonadati</taxon>
        <taxon>Pseudomonadota</taxon>
        <taxon>Alphaproteobacteria</taxon>
        <taxon>Hyphomicrobiales</taxon>
        <taxon>Nitrobacteraceae</taxon>
        <taxon>Bradyrhizobium</taxon>
    </lineage>
</organism>
<name>A0A0R3MGU9_9BRAD</name>
<accession>A0A0R3MGU9</accession>
<proteinExistence type="predicted"/>
<evidence type="ECO:0000313" key="2">
    <source>
        <dbReference type="Proteomes" id="UP000051660"/>
    </source>
</evidence>
<dbReference type="OrthoDB" id="9897075at2"/>